<reference evidence="2 3" key="1">
    <citation type="journal article" date="2014" name="Genome Announc.">
        <title>Draft Genome Sequence of Paenibacillus pini JCM 16418T, Isolated from the Rhizosphere of Pine Tree.</title>
        <authorList>
            <person name="Yuki M."/>
            <person name="Oshima K."/>
            <person name="Suda W."/>
            <person name="Oshida Y."/>
            <person name="Kitamura K."/>
            <person name="Iida Y."/>
            <person name="Hattori M."/>
            <person name="Ohkuma M."/>
        </authorList>
    </citation>
    <scope>NUCLEOTIDE SEQUENCE [LARGE SCALE GENOMIC DNA]</scope>
    <source>
        <strain evidence="2 3">JCM 16418</strain>
    </source>
</reference>
<gene>
    <name evidence="2" type="ORF">JCM16418_5057</name>
</gene>
<keyword evidence="3" id="KW-1185">Reference proteome</keyword>
<protein>
    <submittedName>
        <fullName evidence="2">Uncharacterized protein</fullName>
    </submittedName>
</protein>
<evidence type="ECO:0000256" key="1">
    <source>
        <dbReference type="SAM" id="SignalP"/>
    </source>
</evidence>
<dbReference type="AlphaFoldDB" id="W7YQK0"/>
<accession>W7YQK0</accession>
<organism evidence="2 3">
    <name type="scientific">Paenibacillus pini JCM 16418</name>
    <dbReference type="NCBI Taxonomy" id="1236976"/>
    <lineage>
        <taxon>Bacteria</taxon>
        <taxon>Bacillati</taxon>
        <taxon>Bacillota</taxon>
        <taxon>Bacilli</taxon>
        <taxon>Bacillales</taxon>
        <taxon>Paenibacillaceae</taxon>
        <taxon>Paenibacillus</taxon>
    </lineage>
</organism>
<feature type="chain" id="PRO_5004904535" evidence="1">
    <location>
        <begin position="25"/>
        <end position="111"/>
    </location>
</feature>
<evidence type="ECO:0000313" key="2">
    <source>
        <dbReference type="EMBL" id="GAF10832.1"/>
    </source>
</evidence>
<dbReference type="EMBL" id="BAVZ01000040">
    <property type="protein sequence ID" value="GAF10832.1"/>
    <property type="molecule type" value="Genomic_DNA"/>
</dbReference>
<dbReference type="RefSeq" id="WP_036653638.1">
    <property type="nucleotide sequence ID" value="NZ_BAVZ01000040.1"/>
</dbReference>
<comment type="caution">
    <text evidence="2">The sequence shown here is derived from an EMBL/GenBank/DDBJ whole genome shotgun (WGS) entry which is preliminary data.</text>
</comment>
<keyword evidence="1" id="KW-0732">Signal</keyword>
<dbReference type="OrthoDB" id="2664749at2"/>
<evidence type="ECO:0000313" key="3">
    <source>
        <dbReference type="Proteomes" id="UP000019364"/>
    </source>
</evidence>
<feature type="signal peptide" evidence="1">
    <location>
        <begin position="1"/>
        <end position="24"/>
    </location>
</feature>
<dbReference type="Proteomes" id="UP000019364">
    <property type="component" value="Unassembled WGS sequence"/>
</dbReference>
<dbReference type="STRING" id="1236976.JCM16418_5057"/>
<sequence length="111" mass="12721">MKKSISLFMIILIVLSFLSSSVNAAPVKYEVTGVISKLYYQSESGYYVVHTKKNSKGNSWVLDLVRISTKKENKILTNQLKNMYIGKTVHIVYIGDQQTDEEIEIIDTWIE</sequence>
<proteinExistence type="predicted"/>
<name>W7YQK0_9BACL</name>